<sequence>MEKFQHITTDEATGTTTHFVVRTENDGVFSTDSLDLLVWILSGVIIVKDTWMTECLKNPKQICNEWEFLVEKIRYKGTVYDTVPQWQQAMAKATMPYLCGVYVAVVIQDYPNLISLASIVAAHGGVICEKFPEKQNFNSGFRPYLHVKTGPFFVIHDGKIDLEIYKNDPDGMYSVMTETEFVHFMLGRKIKRNKSHNPIPALNDLED</sequence>
<dbReference type="InterPro" id="IPR001357">
    <property type="entry name" value="BRCT_dom"/>
</dbReference>
<organism evidence="2 3">
    <name type="scientific">Caenorhabditis briggsae</name>
    <dbReference type="NCBI Taxonomy" id="6238"/>
    <lineage>
        <taxon>Eukaryota</taxon>
        <taxon>Metazoa</taxon>
        <taxon>Ecdysozoa</taxon>
        <taxon>Nematoda</taxon>
        <taxon>Chromadorea</taxon>
        <taxon>Rhabditida</taxon>
        <taxon>Rhabditina</taxon>
        <taxon>Rhabditomorpha</taxon>
        <taxon>Rhabditoidea</taxon>
        <taxon>Rhabditidae</taxon>
        <taxon>Peloderinae</taxon>
        <taxon>Caenorhabditis</taxon>
    </lineage>
</organism>
<dbReference type="InterPro" id="IPR053345">
    <property type="entry name" value="Ankyrin_repeat-containing"/>
</dbReference>
<feature type="domain" description="BRCT" evidence="1">
    <location>
        <begin position="1"/>
        <end position="58"/>
    </location>
</feature>
<evidence type="ECO:0000313" key="2">
    <source>
        <dbReference type="EMBL" id="ULU02799.1"/>
    </source>
</evidence>
<protein>
    <recommendedName>
        <fullName evidence="1">BRCT domain-containing protein</fullName>
    </recommendedName>
</protein>
<dbReference type="Gene3D" id="3.40.50.10190">
    <property type="entry name" value="BRCT domain"/>
    <property type="match status" value="1"/>
</dbReference>
<dbReference type="PANTHER" id="PTHR22956:SF17">
    <property type="entry name" value="ANKYRIN REPEAT-CONTAINING PROTEIN F37A4.4-RELATED"/>
    <property type="match status" value="1"/>
</dbReference>
<dbReference type="PROSITE" id="PS50172">
    <property type="entry name" value="BRCT"/>
    <property type="match status" value="1"/>
</dbReference>
<dbReference type="Pfam" id="PF00533">
    <property type="entry name" value="BRCT"/>
    <property type="match status" value="1"/>
</dbReference>
<gene>
    <name evidence="2" type="ORF">L3Y34_002415</name>
</gene>
<dbReference type="EMBL" id="CP090893">
    <property type="protein sequence ID" value="ULU02799.1"/>
    <property type="molecule type" value="Genomic_DNA"/>
</dbReference>
<name>A0AAE9DEV3_CAEBR</name>
<accession>A0AAE9DEV3</accession>
<evidence type="ECO:0000259" key="1">
    <source>
        <dbReference type="PROSITE" id="PS50172"/>
    </source>
</evidence>
<dbReference type="PANTHER" id="PTHR22956">
    <property type="entry name" value="ANKYRIN REPEAT-CONTAINING PROTEIN F37A4.4-RELATED-RELATED"/>
    <property type="match status" value="1"/>
</dbReference>
<dbReference type="InterPro" id="IPR036420">
    <property type="entry name" value="BRCT_dom_sf"/>
</dbReference>
<reference evidence="2 3" key="1">
    <citation type="submission" date="2022-05" db="EMBL/GenBank/DDBJ databases">
        <title>Chromosome-level reference genomes for two strains of Caenorhabditis briggsae: an improved platform for comparative genomics.</title>
        <authorList>
            <person name="Stevens L."/>
            <person name="Andersen E.C."/>
        </authorList>
    </citation>
    <scope>NUCLEOTIDE SEQUENCE [LARGE SCALE GENOMIC DNA]</scope>
    <source>
        <strain evidence="2">QX1410_ONT</strain>
        <tissue evidence="2">Whole-organism</tissue>
    </source>
</reference>
<proteinExistence type="predicted"/>
<dbReference type="Proteomes" id="UP000827892">
    <property type="component" value="Chromosome III"/>
</dbReference>
<dbReference type="SUPFAM" id="SSF52113">
    <property type="entry name" value="BRCT domain"/>
    <property type="match status" value="1"/>
</dbReference>
<dbReference type="AlphaFoldDB" id="A0AAE9DEV3"/>
<evidence type="ECO:0000313" key="3">
    <source>
        <dbReference type="Proteomes" id="UP000827892"/>
    </source>
</evidence>